<dbReference type="InterPro" id="IPR050097">
    <property type="entry name" value="Ferredoxin-NADP_redctase_2"/>
</dbReference>
<evidence type="ECO:0000313" key="10">
    <source>
        <dbReference type="Proteomes" id="UP000034778"/>
    </source>
</evidence>
<dbReference type="GO" id="GO:0019430">
    <property type="term" value="P:removal of superoxide radicals"/>
    <property type="evidence" value="ECO:0007669"/>
    <property type="project" value="UniProtKB-UniRule"/>
</dbReference>
<comment type="subunit">
    <text evidence="6">Homodimer.</text>
</comment>
<dbReference type="STRING" id="1618566.UR35_C0003G0011"/>
<keyword evidence="4" id="KW-1015">Disulfide bond</keyword>
<evidence type="ECO:0000256" key="4">
    <source>
        <dbReference type="ARBA" id="ARBA00023157"/>
    </source>
</evidence>
<dbReference type="Pfam" id="PF07992">
    <property type="entry name" value="Pyr_redox_2"/>
    <property type="match status" value="1"/>
</dbReference>
<feature type="domain" description="FAD/NAD(P)-binding" evidence="8">
    <location>
        <begin position="7"/>
        <end position="291"/>
    </location>
</feature>
<protein>
    <recommendedName>
        <fullName evidence="6">Thioredoxin reductase</fullName>
        <ecNumber evidence="6">1.8.1.9</ecNumber>
    </recommendedName>
</protein>
<dbReference type="Gene3D" id="3.50.50.60">
    <property type="entry name" value="FAD/NAD(P)-binding domain"/>
    <property type="match status" value="2"/>
</dbReference>
<evidence type="ECO:0000256" key="6">
    <source>
        <dbReference type="RuleBase" id="RU003880"/>
    </source>
</evidence>
<dbReference type="InterPro" id="IPR005982">
    <property type="entry name" value="Thioredox_Rdtase"/>
</dbReference>
<dbReference type="PROSITE" id="PS00573">
    <property type="entry name" value="PYRIDINE_REDOX_2"/>
    <property type="match status" value="1"/>
</dbReference>
<evidence type="ECO:0000313" key="9">
    <source>
        <dbReference type="EMBL" id="KKP45069.1"/>
    </source>
</evidence>
<comment type="caution">
    <text evidence="9">The sequence shown here is derived from an EMBL/GenBank/DDBJ whole genome shotgun (WGS) entry which is preliminary data.</text>
</comment>
<dbReference type="SUPFAM" id="SSF51905">
    <property type="entry name" value="FAD/NAD(P)-binding domain"/>
    <property type="match status" value="1"/>
</dbReference>
<evidence type="ECO:0000256" key="7">
    <source>
        <dbReference type="RuleBase" id="RU003881"/>
    </source>
</evidence>
<evidence type="ECO:0000259" key="8">
    <source>
        <dbReference type="Pfam" id="PF07992"/>
    </source>
</evidence>
<organism evidence="9 10">
    <name type="scientific">Candidatus Woesebacteria bacterium GW2011_GWB1_33_22</name>
    <dbReference type="NCBI Taxonomy" id="1618566"/>
    <lineage>
        <taxon>Bacteria</taxon>
        <taxon>Candidatus Woeseibacteriota</taxon>
    </lineage>
</organism>
<dbReference type="NCBIfam" id="TIGR01292">
    <property type="entry name" value="TRX_reduct"/>
    <property type="match status" value="1"/>
</dbReference>
<comment type="similarity">
    <text evidence="6">Belongs to the class-II pyridine nucleotide-disulfide oxidoreductase family.</text>
</comment>
<keyword evidence="2 6" id="KW-0274">FAD</keyword>
<dbReference type="PRINTS" id="PR00469">
    <property type="entry name" value="PNDRDTASEII"/>
</dbReference>
<dbReference type="InterPro" id="IPR023753">
    <property type="entry name" value="FAD/NAD-binding_dom"/>
</dbReference>
<gene>
    <name evidence="9" type="ORF">UR35_C0003G0011</name>
</gene>
<dbReference type="EC" id="1.8.1.9" evidence="6"/>
<dbReference type="Proteomes" id="UP000034778">
    <property type="component" value="Unassembled WGS sequence"/>
</dbReference>
<evidence type="ECO:0000256" key="5">
    <source>
        <dbReference type="ARBA" id="ARBA00023284"/>
    </source>
</evidence>
<dbReference type="PATRIC" id="fig|1618566.3.peg.386"/>
<dbReference type="GO" id="GO:0004791">
    <property type="term" value="F:thioredoxin-disulfide reductase (NADPH) activity"/>
    <property type="evidence" value="ECO:0007669"/>
    <property type="project" value="UniProtKB-UniRule"/>
</dbReference>
<keyword evidence="1 6" id="KW-0285">Flavoprotein</keyword>
<keyword evidence="7" id="KW-0521">NADP</keyword>
<dbReference type="InterPro" id="IPR036188">
    <property type="entry name" value="FAD/NAD-bd_sf"/>
</dbReference>
<proteinExistence type="inferred from homology"/>
<keyword evidence="3 6" id="KW-0560">Oxidoreductase</keyword>
<comment type="cofactor">
    <cofactor evidence="7">
        <name>FAD</name>
        <dbReference type="ChEBI" id="CHEBI:57692"/>
    </cofactor>
    <text evidence="7">Binds 1 FAD per subunit.</text>
</comment>
<dbReference type="EMBL" id="LBOW01000003">
    <property type="protein sequence ID" value="KKP45069.1"/>
    <property type="molecule type" value="Genomic_DNA"/>
</dbReference>
<comment type="catalytic activity">
    <reaction evidence="6">
        <text>[thioredoxin]-dithiol + NADP(+) = [thioredoxin]-disulfide + NADPH + H(+)</text>
        <dbReference type="Rhea" id="RHEA:20345"/>
        <dbReference type="Rhea" id="RHEA-COMP:10698"/>
        <dbReference type="Rhea" id="RHEA-COMP:10700"/>
        <dbReference type="ChEBI" id="CHEBI:15378"/>
        <dbReference type="ChEBI" id="CHEBI:29950"/>
        <dbReference type="ChEBI" id="CHEBI:50058"/>
        <dbReference type="ChEBI" id="CHEBI:57783"/>
        <dbReference type="ChEBI" id="CHEBI:58349"/>
        <dbReference type="EC" id="1.8.1.9"/>
    </reaction>
</comment>
<dbReference type="GO" id="GO:0005737">
    <property type="term" value="C:cytoplasm"/>
    <property type="evidence" value="ECO:0007669"/>
    <property type="project" value="InterPro"/>
</dbReference>
<accession>A0A0F9ZLL5</accession>
<dbReference type="AlphaFoldDB" id="A0A0F9ZLL5"/>
<name>A0A0F9ZLL5_9BACT</name>
<dbReference type="InterPro" id="IPR008255">
    <property type="entry name" value="Pyr_nucl-diS_OxRdtase_2_AS"/>
</dbReference>
<evidence type="ECO:0000256" key="2">
    <source>
        <dbReference type="ARBA" id="ARBA00022827"/>
    </source>
</evidence>
<reference evidence="9 10" key="1">
    <citation type="journal article" date="2015" name="Nature">
        <title>rRNA introns, odd ribosomes, and small enigmatic genomes across a large radiation of phyla.</title>
        <authorList>
            <person name="Brown C.T."/>
            <person name="Hug L.A."/>
            <person name="Thomas B.C."/>
            <person name="Sharon I."/>
            <person name="Castelle C.J."/>
            <person name="Singh A."/>
            <person name="Wilkins M.J."/>
            <person name="Williams K.H."/>
            <person name="Banfield J.F."/>
        </authorList>
    </citation>
    <scope>NUCLEOTIDE SEQUENCE [LARGE SCALE GENOMIC DNA]</scope>
</reference>
<evidence type="ECO:0000256" key="3">
    <source>
        <dbReference type="ARBA" id="ARBA00023002"/>
    </source>
</evidence>
<dbReference type="PANTHER" id="PTHR48105">
    <property type="entry name" value="THIOREDOXIN REDUCTASE 1-RELATED-RELATED"/>
    <property type="match status" value="1"/>
</dbReference>
<keyword evidence="5 6" id="KW-0676">Redox-active center</keyword>
<evidence type="ECO:0000256" key="1">
    <source>
        <dbReference type="ARBA" id="ARBA00022630"/>
    </source>
</evidence>
<dbReference type="PRINTS" id="PR00368">
    <property type="entry name" value="FADPNR"/>
</dbReference>
<sequence length="308" mass="33297">MQDTIWDTAIIGSGPAGLTAGVYTTRGAASTIILGGDVWGGQLMLTSTVDNFPGFPEGIMGPHLMEKMKSQAIRFGAKFVPQNVTKVNFSVRPFVLFTVDRELYANSVIIATGAETKWLGVPGEKELIGRGISSCAPCDAPFFKEKYVVVVGGGDSAMEEALVLTKYASKVTIIHRKSEFKASKAMQEKVFANSKIDVIWDSEVKEILGDQKLESITIRNSKTEEESEIKLDGLFVAIGHDPSSQIFKGLIDLDSKGYIIPKENSKTNIPGVFVSGDVHDHTYKQAVTAAGYGCMAAMSALNYLAELK</sequence>